<dbReference type="EMBL" id="JBHMQT010000003">
    <property type="protein sequence ID" value="MFC0861186.1"/>
    <property type="molecule type" value="Genomic_DNA"/>
</dbReference>
<comment type="subcellular location">
    <subcellularLocation>
        <location evidence="10">Cytoplasm</location>
    </subcellularLocation>
</comment>
<feature type="domain" description="RNase H type-1" evidence="11">
    <location>
        <begin position="3"/>
        <end position="144"/>
    </location>
</feature>
<keyword evidence="10" id="KW-0963">Cytoplasm</keyword>
<evidence type="ECO:0000256" key="8">
    <source>
        <dbReference type="ARBA" id="ARBA00022801"/>
    </source>
</evidence>
<name>A0ABV6U204_9ACTN</name>
<comment type="caution">
    <text evidence="12">The sequence shown here is derived from an EMBL/GenBank/DDBJ whole genome shotgun (WGS) entry which is preliminary data.</text>
</comment>
<sequence>MASDRVVDVYTDGACRGNPGPGGWGAILRYGKHERELRGGEAATTNNRMELMAAIMALETLTRPCVVRLHTDSQYVRNGITSWLANWKRNGWLTAGREPVKNADLWQRLESAAQRHQVEWLWVRGHSGHPENERADSLARLGCEEAARPGSGAHRP</sequence>
<evidence type="ECO:0000256" key="3">
    <source>
        <dbReference type="ARBA" id="ARBA00011245"/>
    </source>
</evidence>
<keyword evidence="8 10" id="KW-0378">Hydrolase</keyword>
<evidence type="ECO:0000256" key="5">
    <source>
        <dbReference type="ARBA" id="ARBA00022722"/>
    </source>
</evidence>
<dbReference type="Gene3D" id="3.30.420.10">
    <property type="entry name" value="Ribonuclease H-like superfamily/Ribonuclease H"/>
    <property type="match status" value="1"/>
</dbReference>
<dbReference type="NCBIfam" id="NF001236">
    <property type="entry name" value="PRK00203.1"/>
    <property type="match status" value="1"/>
</dbReference>
<dbReference type="Proteomes" id="UP001589870">
    <property type="component" value="Unassembled WGS sequence"/>
</dbReference>
<evidence type="ECO:0000256" key="6">
    <source>
        <dbReference type="ARBA" id="ARBA00022723"/>
    </source>
</evidence>
<accession>A0ABV6U204</accession>
<evidence type="ECO:0000256" key="2">
    <source>
        <dbReference type="ARBA" id="ARBA00005300"/>
    </source>
</evidence>
<comment type="subunit">
    <text evidence="3 10">Monomer.</text>
</comment>
<feature type="binding site" evidence="10">
    <location>
        <position position="12"/>
    </location>
    <ligand>
        <name>Mg(2+)</name>
        <dbReference type="ChEBI" id="CHEBI:18420"/>
        <label>1</label>
    </ligand>
</feature>
<dbReference type="HAMAP" id="MF_00042">
    <property type="entry name" value="RNase_H"/>
    <property type="match status" value="1"/>
</dbReference>
<keyword evidence="5 10" id="KW-0540">Nuclease</keyword>
<dbReference type="PANTHER" id="PTHR10642:SF26">
    <property type="entry name" value="RIBONUCLEASE H1"/>
    <property type="match status" value="1"/>
</dbReference>
<comment type="similarity">
    <text evidence="2 10">Belongs to the RNase H family.</text>
</comment>
<dbReference type="InterPro" id="IPR022892">
    <property type="entry name" value="RNaseHI"/>
</dbReference>
<dbReference type="InterPro" id="IPR050092">
    <property type="entry name" value="RNase_H"/>
</dbReference>
<protein>
    <recommendedName>
        <fullName evidence="4 10">Ribonuclease H</fullName>
        <shortName evidence="10">RNase H</shortName>
        <ecNumber evidence="4 10">3.1.26.4</ecNumber>
    </recommendedName>
</protein>
<evidence type="ECO:0000313" key="12">
    <source>
        <dbReference type="EMBL" id="MFC0861186.1"/>
    </source>
</evidence>
<feature type="binding site" evidence="10">
    <location>
        <position position="72"/>
    </location>
    <ligand>
        <name>Mg(2+)</name>
        <dbReference type="ChEBI" id="CHEBI:18420"/>
        <label>1</label>
    </ligand>
</feature>
<keyword evidence="6 10" id="KW-0479">Metal-binding</keyword>
<dbReference type="SUPFAM" id="SSF53098">
    <property type="entry name" value="Ribonuclease H-like"/>
    <property type="match status" value="1"/>
</dbReference>
<evidence type="ECO:0000259" key="11">
    <source>
        <dbReference type="PROSITE" id="PS50879"/>
    </source>
</evidence>
<dbReference type="RefSeq" id="WP_394299411.1">
    <property type="nucleotide sequence ID" value="NZ_JBHMQT010000003.1"/>
</dbReference>
<dbReference type="PROSITE" id="PS50879">
    <property type="entry name" value="RNASE_H_1"/>
    <property type="match status" value="1"/>
</dbReference>
<evidence type="ECO:0000256" key="9">
    <source>
        <dbReference type="ARBA" id="ARBA00022842"/>
    </source>
</evidence>
<proteinExistence type="inferred from homology"/>
<comment type="catalytic activity">
    <reaction evidence="1 10">
        <text>Endonucleolytic cleavage to 5'-phosphomonoester.</text>
        <dbReference type="EC" id="3.1.26.4"/>
    </reaction>
</comment>
<dbReference type="InterPro" id="IPR036397">
    <property type="entry name" value="RNaseH_sf"/>
</dbReference>
<evidence type="ECO:0000256" key="7">
    <source>
        <dbReference type="ARBA" id="ARBA00022759"/>
    </source>
</evidence>
<dbReference type="InterPro" id="IPR002156">
    <property type="entry name" value="RNaseH_domain"/>
</dbReference>
<dbReference type="PANTHER" id="PTHR10642">
    <property type="entry name" value="RIBONUCLEASE H1"/>
    <property type="match status" value="1"/>
</dbReference>
<keyword evidence="7 10" id="KW-0255">Endonuclease</keyword>
<gene>
    <name evidence="10 12" type="primary">rnhA</name>
    <name evidence="12" type="ORF">ACFHYQ_02625</name>
</gene>
<comment type="function">
    <text evidence="10">Endonuclease that specifically degrades the RNA of RNA-DNA hybrids.</text>
</comment>
<dbReference type="CDD" id="cd09278">
    <property type="entry name" value="RNase_HI_prokaryote_like"/>
    <property type="match status" value="1"/>
</dbReference>
<feature type="binding site" evidence="10">
    <location>
        <position position="50"/>
    </location>
    <ligand>
        <name>Mg(2+)</name>
        <dbReference type="ChEBI" id="CHEBI:18420"/>
        <label>1</label>
    </ligand>
</feature>
<dbReference type="Pfam" id="PF00075">
    <property type="entry name" value="RNase_H"/>
    <property type="match status" value="1"/>
</dbReference>
<dbReference type="EC" id="3.1.26.4" evidence="4 10"/>
<evidence type="ECO:0000256" key="4">
    <source>
        <dbReference type="ARBA" id="ARBA00012180"/>
    </source>
</evidence>
<keyword evidence="9 10" id="KW-0460">Magnesium</keyword>
<organism evidence="12 13">
    <name type="scientific">Sphaerimonospora cavernae</name>
    <dbReference type="NCBI Taxonomy" id="1740611"/>
    <lineage>
        <taxon>Bacteria</taxon>
        <taxon>Bacillati</taxon>
        <taxon>Actinomycetota</taxon>
        <taxon>Actinomycetes</taxon>
        <taxon>Streptosporangiales</taxon>
        <taxon>Streptosporangiaceae</taxon>
        <taxon>Sphaerimonospora</taxon>
    </lineage>
</organism>
<dbReference type="GO" id="GO:0004523">
    <property type="term" value="F:RNA-DNA hybrid ribonuclease activity"/>
    <property type="evidence" value="ECO:0007669"/>
    <property type="project" value="UniProtKB-EC"/>
</dbReference>
<evidence type="ECO:0000256" key="10">
    <source>
        <dbReference type="HAMAP-Rule" id="MF_00042"/>
    </source>
</evidence>
<evidence type="ECO:0000313" key="13">
    <source>
        <dbReference type="Proteomes" id="UP001589870"/>
    </source>
</evidence>
<evidence type="ECO:0000256" key="1">
    <source>
        <dbReference type="ARBA" id="ARBA00000077"/>
    </source>
</evidence>
<reference evidence="12 13" key="1">
    <citation type="submission" date="2024-09" db="EMBL/GenBank/DDBJ databases">
        <authorList>
            <person name="Sun Q."/>
            <person name="Mori K."/>
        </authorList>
    </citation>
    <scope>NUCLEOTIDE SEQUENCE [LARGE SCALE GENOMIC DNA]</scope>
    <source>
        <strain evidence="12 13">TBRC 1851</strain>
    </source>
</reference>
<feature type="binding site" evidence="10">
    <location>
        <position position="12"/>
    </location>
    <ligand>
        <name>Mg(2+)</name>
        <dbReference type="ChEBI" id="CHEBI:18420"/>
        <label>2</label>
    </ligand>
</feature>
<keyword evidence="13" id="KW-1185">Reference proteome</keyword>
<dbReference type="InterPro" id="IPR012337">
    <property type="entry name" value="RNaseH-like_sf"/>
</dbReference>
<feature type="binding site" evidence="10">
    <location>
        <position position="136"/>
    </location>
    <ligand>
        <name>Mg(2+)</name>
        <dbReference type="ChEBI" id="CHEBI:18420"/>
        <label>2</label>
    </ligand>
</feature>
<comment type="cofactor">
    <cofactor evidence="10">
        <name>Mg(2+)</name>
        <dbReference type="ChEBI" id="CHEBI:18420"/>
    </cofactor>
    <text evidence="10">Binds 1 Mg(2+) ion per subunit. May bind a second metal ion at a regulatory site, or after substrate binding.</text>
</comment>